<dbReference type="Proteomes" id="UP001228905">
    <property type="component" value="Unassembled WGS sequence"/>
</dbReference>
<evidence type="ECO:0000313" key="2">
    <source>
        <dbReference type="Proteomes" id="UP001228905"/>
    </source>
</evidence>
<reference evidence="1 2" key="1">
    <citation type="submission" date="2023-07" db="EMBL/GenBank/DDBJ databases">
        <title>Genomic Encyclopedia of Type Strains, Phase IV (KMG-IV): sequencing the most valuable type-strain genomes for metagenomic binning, comparative biology and taxonomic classification.</title>
        <authorList>
            <person name="Goeker M."/>
        </authorList>
    </citation>
    <scope>NUCLEOTIDE SEQUENCE [LARGE SCALE GENOMIC DNA]</scope>
    <source>
        <strain evidence="1 2">DSM 18695</strain>
    </source>
</reference>
<keyword evidence="2" id="KW-1185">Reference proteome</keyword>
<evidence type="ECO:0000313" key="1">
    <source>
        <dbReference type="EMBL" id="MDQ0463786.1"/>
    </source>
</evidence>
<sequence length="335" mass="36946">MYVWTQFRGQSCTPTPLLRHLAGDFAVRVGELWPAPHTPFLTSSTGQRHLIFIALTVETPYAAIRANLERPVKRAVRALLPDAPDGLVRALDRLGETAWSEADYRRLLVLLDRPDAAKVLNHAAAIDPDLVGGLTAFPAPLLEAGLARLKLSPDQAAIASEIWQAIVTRDGPQAGRRLAERMARLNGPTQLFEHLREEMVGEVAPPPFPGTARLRPLATKAAMREAAGRFNNCLRDHIGAAADGSRAYYEWLGPPGAVVEIMQDPVWGWRLDEARLRDNNVMTPADREPLIAELRGMGVHVGRSYWQLQRDTWGALQPGYRLEPPDAAIGAYFGE</sequence>
<gene>
    <name evidence="1" type="ORF">QO010_001557</name>
</gene>
<dbReference type="EMBL" id="JAUSVS010000002">
    <property type="protein sequence ID" value="MDQ0463786.1"/>
    <property type="molecule type" value="Genomic_DNA"/>
</dbReference>
<protein>
    <submittedName>
        <fullName evidence="1">Uncharacterized protein</fullName>
    </submittedName>
</protein>
<dbReference type="RefSeq" id="WP_307347970.1">
    <property type="nucleotide sequence ID" value="NZ_JAUSVS010000002.1"/>
</dbReference>
<organism evidence="1 2">
    <name type="scientific">Caulobacter ginsengisoli</name>
    <dbReference type="NCBI Taxonomy" id="400775"/>
    <lineage>
        <taxon>Bacteria</taxon>
        <taxon>Pseudomonadati</taxon>
        <taxon>Pseudomonadota</taxon>
        <taxon>Alphaproteobacteria</taxon>
        <taxon>Caulobacterales</taxon>
        <taxon>Caulobacteraceae</taxon>
        <taxon>Caulobacter</taxon>
    </lineage>
</organism>
<proteinExistence type="predicted"/>
<name>A0ABU0IR06_9CAUL</name>
<comment type="caution">
    <text evidence="1">The sequence shown here is derived from an EMBL/GenBank/DDBJ whole genome shotgun (WGS) entry which is preliminary data.</text>
</comment>
<accession>A0ABU0IR06</accession>